<evidence type="ECO:0000256" key="1">
    <source>
        <dbReference type="SAM" id="Phobius"/>
    </source>
</evidence>
<protein>
    <submittedName>
        <fullName evidence="2">Uncharacterized protein</fullName>
    </submittedName>
</protein>
<evidence type="ECO:0000313" key="2">
    <source>
        <dbReference type="EMBL" id="RKS53983.1"/>
    </source>
</evidence>
<comment type="caution">
    <text evidence="2">The sequence shown here is derived from an EMBL/GenBank/DDBJ whole genome shotgun (WGS) entry which is preliminary data.</text>
</comment>
<dbReference type="EMBL" id="RBLJ01000007">
    <property type="protein sequence ID" value="RKS53983.1"/>
    <property type="molecule type" value="Genomic_DNA"/>
</dbReference>
<sequence>MSNEVGNVTPEMVEHIAKIVAREVVTNLKGDLTDKIGAEVANQLKNYFGDMTAAQHSIQHANLEKLLTRLESISSGFFDGIISKITSILTVALILGLAAWGMKNGFGN</sequence>
<dbReference type="RefSeq" id="WP_012776183.1">
    <property type="nucleotide sequence ID" value="NC_012961.1"/>
</dbReference>
<dbReference type="Proteomes" id="UP000280955">
    <property type="component" value="Unassembled WGS sequence"/>
</dbReference>
<keyword evidence="3" id="KW-1185">Reference proteome</keyword>
<accession>A0ABX9SGW9</accession>
<name>A0ABX9SGW9_9GAMM</name>
<keyword evidence="1" id="KW-0812">Transmembrane</keyword>
<keyword evidence="1" id="KW-1133">Transmembrane helix</keyword>
<reference evidence="2 3" key="1">
    <citation type="submission" date="2018-10" db="EMBL/GenBank/DDBJ databases">
        <title>Genomic Encyclopedia of Archaeal and Bacterial Type Strains, Phase II (KMG-II): from individual species to whole genera.</title>
        <authorList>
            <person name="Goeker M."/>
        </authorList>
    </citation>
    <scope>NUCLEOTIDE SEQUENCE [LARGE SCALE GENOMIC DNA]</scope>
    <source>
        <strain evidence="2 3">DSM 15149</strain>
    </source>
</reference>
<feature type="transmembrane region" description="Helical" evidence="1">
    <location>
        <begin position="81"/>
        <end position="102"/>
    </location>
</feature>
<proteinExistence type="predicted"/>
<keyword evidence="1" id="KW-0472">Membrane</keyword>
<evidence type="ECO:0000313" key="3">
    <source>
        <dbReference type="Proteomes" id="UP000280955"/>
    </source>
</evidence>
<organism evidence="2 3">
    <name type="scientific">Photorhabdus asymbiotica</name>
    <dbReference type="NCBI Taxonomy" id="291112"/>
    <lineage>
        <taxon>Bacteria</taxon>
        <taxon>Pseudomonadati</taxon>
        <taxon>Pseudomonadota</taxon>
        <taxon>Gammaproteobacteria</taxon>
        <taxon>Enterobacterales</taxon>
        <taxon>Morganellaceae</taxon>
        <taxon>Photorhabdus</taxon>
    </lineage>
</organism>
<gene>
    <name evidence="2" type="ORF">BDD30_4525</name>
</gene>